<feature type="domain" description="SET" evidence="3">
    <location>
        <begin position="395"/>
        <end position="580"/>
    </location>
</feature>
<dbReference type="InterPro" id="IPR011990">
    <property type="entry name" value="TPR-like_helical_dom_sf"/>
</dbReference>
<dbReference type="AlphaFoldDB" id="A0A2Z6QZZ5"/>
<feature type="coiled-coil region" evidence="2">
    <location>
        <begin position="642"/>
        <end position="669"/>
    </location>
</feature>
<dbReference type="InterPro" id="IPR046341">
    <property type="entry name" value="SET_dom_sf"/>
</dbReference>
<dbReference type="PROSITE" id="PS50005">
    <property type="entry name" value="TPR"/>
    <property type="match status" value="2"/>
</dbReference>
<keyword evidence="2" id="KW-0175">Coiled coil</keyword>
<evidence type="ECO:0000256" key="2">
    <source>
        <dbReference type="SAM" id="Coils"/>
    </source>
</evidence>
<dbReference type="Pfam" id="PF00856">
    <property type="entry name" value="SET"/>
    <property type="match status" value="1"/>
</dbReference>
<evidence type="ECO:0000313" key="6">
    <source>
        <dbReference type="Proteomes" id="UP000247702"/>
    </source>
</evidence>
<dbReference type="InterPro" id="IPR001214">
    <property type="entry name" value="SET_dom"/>
</dbReference>
<dbReference type="PANTHER" id="PTHR47643:SF2">
    <property type="entry name" value="TPR DOMAIN PROTEIN (AFU_ORTHOLOGUE AFUA_5G12710)"/>
    <property type="match status" value="1"/>
</dbReference>
<evidence type="ECO:0000313" key="5">
    <source>
        <dbReference type="EMBL" id="GES82604.1"/>
    </source>
</evidence>
<evidence type="ECO:0000313" key="4">
    <source>
        <dbReference type="EMBL" id="GBB95743.1"/>
    </source>
</evidence>
<accession>A0A2Z6QZZ5</accession>
<dbReference type="PROSITE" id="PS50280">
    <property type="entry name" value="SET"/>
    <property type="match status" value="1"/>
</dbReference>
<dbReference type="Gene3D" id="2.170.270.10">
    <property type="entry name" value="SET domain"/>
    <property type="match status" value="1"/>
</dbReference>
<dbReference type="InterPro" id="IPR053209">
    <property type="entry name" value="Gramillin-biosynth_MTr"/>
</dbReference>
<protein>
    <recommendedName>
        <fullName evidence="3">SET domain-containing protein</fullName>
    </recommendedName>
</protein>
<dbReference type="SUPFAM" id="SSF48452">
    <property type="entry name" value="TPR-like"/>
    <property type="match status" value="2"/>
</dbReference>
<dbReference type="SMART" id="SM00028">
    <property type="entry name" value="TPR"/>
    <property type="match status" value="3"/>
</dbReference>
<dbReference type="Proteomes" id="UP000615446">
    <property type="component" value="Unassembled WGS sequence"/>
</dbReference>
<feature type="repeat" description="TPR" evidence="1">
    <location>
        <begin position="225"/>
        <end position="258"/>
    </location>
</feature>
<keyword evidence="1" id="KW-0802">TPR repeat</keyword>
<dbReference type="CDD" id="cd20071">
    <property type="entry name" value="SET_SMYD"/>
    <property type="match status" value="1"/>
</dbReference>
<reference evidence="5" key="2">
    <citation type="submission" date="2019-10" db="EMBL/GenBank/DDBJ databases">
        <title>Conservation and host-specific expression of non-tandemly repeated heterogenous ribosome RNA gene in arbuscular mycorrhizal fungi.</title>
        <authorList>
            <person name="Maeda T."/>
            <person name="Kobayashi Y."/>
            <person name="Nakagawa T."/>
            <person name="Ezawa T."/>
            <person name="Yamaguchi K."/>
            <person name="Bino T."/>
            <person name="Nishimoto Y."/>
            <person name="Shigenobu S."/>
            <person name="Kawaguchi M."/>
        </authorList>
    </citation>
    <scope>NUCLEOTIDE SEQUENCE</scope>
    <source>
        <strain evidence="5">HR1</strain>
    </source>
</reference>
<gene>
    <name evidence="5" type="ORF">RCL2_000980000</name>
    <name evidence="4" type="ORF">RclHR1_02600012</name>
</gene>
<organism evidence="4 6">
    <name type="scientific">Rhizophagus clarus</name>
    <dbReference type="NCBI Taxonomy" id="94130"/>
    <lineage>
        <taxon>Eukaryota</taxon>
        <taxon>Fungi</taxon>
        <taxon>Fungi incertae sedis</taxon>
        <taxon>Mucoromycota</taxon>
        <taxon>Glomeromycotina</taxon>
        <taxon>Glomeromycetes</taxon>
        <taxon>Glomerales</taxon>
        <taxon>Glomeraceae</taxon>
        <taxon>Rhizophagus</taxon>
    </lineage>
</organism>
<keyword evidence="6" id="KW-1185">Reference proteome</keyword>
<sequence>MDEFITSLLKKRKTRQLLIAEYEKWVNNVRRMHSKKLKHLITTNNFGYRQNFQNVIDLELNSRISIANLEVDKVHTGKFLLCQVISKCIKMNSLYTLVEDPEGDVERIALYNWVEQSFIPVKDRKKVLSINDASKFLPIGTKLAIKNPYYQIFSSFDSIISSDGPTLYIDFDTIIRSDNPNDIIIIDQDNELLNNIKWFKNLKLEEKKVNVVNKESADDKKVLSADDFRQSGNKYFVSNDFSAAVDEYSSGIKLEPHNVTLLANRAEAYLRLNQFNKALNDVVIALKHEPDHLKAAFRKGKALCGLKRYQEAIITLRDLDLRMQISTDDSIASIKKSTEILLKNAEMWDSESRHGIYDYTKIINEFCEKIEINQGNDDWICGTGPRLAHADFLIDDIEIHPAKKRGRSWVAKRDIPEGTLLMVSKAFEIVYGNEVPLSYKSIDFTSKTSNTATHSELATRIAQKLLAEPDLCQEVYELYAGPDMEILSEDLSCSVDVRRIEKIIKYNYFEALEQQWNDIWSAKENSRLTKDRGAGLWILPSYFSHSCVDVNAERLIIGDMMFIRSCRPISSGSELTFNYCSPMGSYEERSYALRLFGINNCSCRLCNLDRSESKKTKLRQASILETYVNSLEPRMKLSSNFNPSLIKELIKLINELKELRREHPDLEFQSFELKSDLVAAYVRTGNIKRSLPILKEIYNFAKTTQLSQFTSDTAYKIASHYAILGQMKEAKEWWDVALKELAEHISGKFNEGGTEWRNKALQLAEKLSPKIVSDAKNKRFL</sequence>
<comment type="caution">
    <text evidence="4">The sequence shown here is derived from an EMBL/GenBank/DDBJ whole genome shotgun (WGS) entry which is preliminary data.</text>
</comment>
<dbReference type="InterPro" id="IPR019734">
    <property type="entry name" value="TPR_rpt"/>
</dbReference>
<feature type="repeat" description="TPR" evidence="1">
    <location>
        <begin position="259"/>
        <end position="292"/>
    </location>
</feature>
<dbReference type="PANTHER" id="PTHR47643">
    <property type="entry name" value="TPR DOMAIN PROTEIN (AFU_ORTHOLOGUE AFUA_5G12710)"/>
    <property type="match status" value="1"/>
</dbReference>
<dbReference type="STRING" id="94130.A0A2Z6QZZ5"/>
<dbReference type="OrthoDB" id="433738at2759"/>
<dbReference type="SUPFAM" id="SSF82199">
    <property type="entry name" value="SET domain"/>
    <property type="match status" value="1"/>
</dbReference>
<name>A0A2Z6QZZ5_9GLOM</name>
<dbReference type="Gene3D" id="1.25.40.10">
    <property type="entry name" value="Tetratricopeptide repeat domain"/>
    <property type="match status" value="1"/>
</dbReference>
<dbReference type="EMBL" id="BEXD01001780">
    <property type="protein sequence ID" value="GBB95743.1"/>
    <property type="molecule type" value="Genomic_DNA"/>
</dbReference>
<proteinExistence type="predicted"/>
<dbReference type="EMBL" id="BLAL01000061">
    <property type="protein sequence ID" value="GES82604.1"/>
    <property type="molecule type" value="Genomic_DNA"/>
</dbReference>
<evidence type="ECO:0000259" key="3">
    <source>
        <dbReference type="PROSITE" id="PS50280"/>
    </source>
</evidence>
<dbReference type="Proteomes" id="UP000247702">
    <property type="component" value="Unassembled WGS sequence"/>
</dbReference>
<evidence type="ECO:0000256" key="1">
    <source>
        <dbReference type="PROSITE-ProRule" id="PRU00339"/>
    </source>
</evidence>
<reference evidence="4 6" key="1">
    <citation type="submission" date="2017-11" db="EMBL/GenBank/DDBJ databases">
        <title>The genome of Rhizophagus clarus HR1 reveals common genetic basis of auxotrophy among arbuscular mycorrhizal fungi.</title>
        <authorList>
            <person name="Kobayashi Y."/>
        </authorList>
    </citation>
    <scope>NUCLEOTIDE SEQUENCE [LARGE SCALE GENOMIC DNA]</scope>
    <source>
        <strain evidence="4 6">HR1</strain>
    </source>
</reference>